<dbReference type="GO" id="GO:0004140">
    <property type="term" value="F:dephospho-CoA kinase activity"/>
    <property type="evidence" value="ECO:0007669"/>
    <property type="project" value="InterPro"/>
</dbReference>
<dbReference type="HAMAP" id="MF_00376">
    <property type="entry name" value="Dephospho_CoA_kinase"/>
    <property type="match status" value="1"/>
</dbReference>
<dbReference type="NCBIfam" id="TIGR00152">
    <property type="entry name" value="dephospho-CoA kinase"/>
    <property type="match status" value="1"/>
</dbReference>
<evidence type="ECO:0000259" key="4">
    <source>
        <dbReference type="Pfam" id="PF01467"/>
    </source>
</evidence>
<keyword evidence="2" id="KW-0067">ATP-binding</keyword>
<evidence type="ECO:0000256" key="3">
    <source>
        <dbReference type="SAM" id="MobiDB-lite"/>
    </source>
</evidence>
<accession>A0AAD4NG43</accession>
<dbReference type="InterPro" id="IPR014729">
    <property type="entry name" value="Rossmann-like_a/b/a_fold"/>
</dbReference>
<dbReference type="InterPro" id="IPR004821">
    <property type="entry name" value="Cyt_trans-like"/>
</dbReference>
<dbReference type="InterPro" id="IPR019481">
    <property type="entry name" value="TFIIIC_triple_barrel"/>
</dbReference>
<dbReference type="InterPro" id="IPR001977">
    <property type="entry name" value="Depp_CoAkinase"/>
</dbReference>
<dbReference type="FunFam" id="3.40.50.620:FF:000089">
    <property type="entry name" value="Bifunctional coenzyme A synthase"/>
    <property type="match status" value="1"/>
</dbReference>
<evidence type="ECO:0000256" key="2">
    <source>
        <dbReference type="ARBA" id="ARBA00022840"/>
    </source>
</evidence>
<name>A0AAD4NG43_9BILA</name>
<dbReference type="Proteomes" id="UP001201812">
    <property type="component" value="Unassembled WGS sequence"/>
</dbReference>
<dbReference type="PROSITE" id="PS51219">
    <property type="entry name" value="DPCK"/>
    <property type="match status" value="1"/>
</dbReference>
<organism evidence="6 7">
    <name type="scientific">Ditylenchus destructor</name>
    <dbReference type="NCBI Taxonomy" id="166010"/>
    <lineage>
        <taxon>Eukaryota</taxon>
        <taxon>Metazoa</taxon>
        <taxon>Ecdysozoa</taxon>
        <taxon>Nematoda</taxon>
        <taxon>Chromadorea</taxon>
        <taxon>Rhabditida</taxon>
        <taxon>Tylenchina</taxon>
        <taxon>Tylenchomorpha</taxon>
        <taxon>Sphaerularioidea</taxon>
        <taxon>Anguinidae</taxon>
        <taxon>Anguininae</taxon>
        <taxon>Ditylenchus</taxon>
    </lineage>
</organism>
<dbReference type="GO" id="GO:0005524">
    <property type="term" value="F:ATP binding"/>
    <property type="evidence" value="ECO:0007669"/>
    <property type="project" value="UniProtKB-KW"/>
</dbReference>
<dbReference type="InterPro" id="IPR027417">
    <property type="entry name" value="P-loop_NTPase"/>
</dbReference>
<dbReference type="CDD" id="cd02164">
    <property type="entry name" value="PPAT_CoAS"/>
    <property type="match status" value="1"/>
</dbReference>
<keyword evidence="6" id="KW-0808">Transferase</keyword>
<dbReference type="SUPFAM" id="SSF52540">
    <property type="entry name" value="P-loop containing nucleoside triphosphate hydrolases"/>
    <property type="match status" value="1"/>
</dbReference>
<dbReference type="Gene3D" id="3.40.50.300">
    <property type="entry name" value="P-loop containing nucleotide triphosphate hydrolases"/>
    <property type="match status" value="1"/>
</dbReference>
<evidence type="ECO:0000313" key="6">
    <source>
        <dbReference type="EMBL" id="KAI1728846.1"/>
    </source>
</evidence>
<evidence type="ECO:0000313" key="7">
    <source>
        <dbReference type="Proteomes" id="UP001201812"/>
    </source>
</evidence>
<dbReference type="Pfam" id="PF01467">
    <property type="entry name" value="CTP_transf_like"/>
    <property type="match status" value="1"/>
</dbReference>
<feature type="domain" description="Cytidyltransferase-like" evidence="4">
    <location>
        <begin position="143"/>
        <end position="283"/>
    </location>
</feature>
<keyword evidence="6" id="KW-0418">Kinase</keyword>
<keyword evidence="7" id="KW-1185">Reference proteome</keyword>
<dbReference type="Pfam" id="PF10419">
    <property type="entry name" value="TFIIIC_sub6"/>
    <property type="match status" value="1"/>
</dbReference>
<reference evidence="6" key="1">
    <citation type="submission" date="2022-01" db="EMBL/GenBank/DDBJ databases">
        <title>Genome Sequence Resource for Two Populations of Ditylenchus destructor, the Migratory Endoparasitic Phytonematode.</title>
        <authorList>
            <person name="Zhang H."/>
            <person name="Lin R."/>
            <person name="Xie B."/>
        </authorList>
    </citation>
    <scope>NUCLEOTIDE SEQUENCE</scope>
    <source>
        <strain evidence="6">BazhouSP</strain>
    </source>
</reference>
<protein>
    <submittedName>
        <fullName evidence="6">Dephospho-CoA kinase domain-containing protein</fullName>
    </submittedName>
</protein>
<feature type="region of interest" description="Disordered" evidence="3">
    <location>
        <begin position="496"/>
        <end position="524"/>
    </location>
</feature>
<dbReference type="Gene3D" id="2.60.40.4370">
    <property type="match status" value="1"/>
</dbReference>
<keyword evidence="1" id="KW-0547">Nucleotide-binding</keyword>
<dbReference type="AlphaFoldDB" id="A0AAD4NG43"/>
<dbReference type="GO" id="GO:0015937">
    <property type="term" value="P:coenzyme A biosynthetic process"/>
    <property type="evidence" value="ECO:0007669"/>
    <property type="project" value="InterPro"/>
</dbReference>
<feature type="region of interest" description="Disordered" evidence="3">
    <location>
        <begin position="676"/>
        <end position="728"/>
    </location>
</feature>
<dbReference type="CDD" id="cd02022">
    <property type="entry name" value="DPCK"/>
    <property type="match status" value="1"/>
</dbReference>
<dbReference type="PANTHER" id="PTHR10695:SF46">
    <property type="entry name" value="BIFUNCTIONAL COENZYME A SYNTHASE-RELATED"/>
    <property type="match status" value="1"/>
</dbReference>
<sequence>MTAEVGLLVLRGTRSAIEHQVVSDNLLRLASERVYRRLYVHLDLCPSSEAGEDAEISADFQALVSSIYMKSASISDRDEDQPALDVRVLLGRRRSLAVDRVFQKSSTKELAETVQDGPFHLDSVCCERFLTAMAVKKYNAVALGGTFDRIHGGHKVLLSVAALLSKKVVCGVTDENMIKKKILRELIAPVEERCKVVEEFIRDVSDDVETEIVPISDPFGPAIVMPDLDCIVVSPETVKGALAINEERENRRLNQLVVHTIELVEGHDLILNETKLSSSAMRRAALGSILREPGPTTQKLLPDANIYIIGLTGGICAGKSTISRYLTEHYSDIFQVIDCDKIAHLIYAESAELRDQLSKAFGPEIIRDNDIDRKVLASIVFRDKRQLQVLNNIVWPAVTNKIKKIILSSLPNNKVFVLDAALLLEANWSEFLNQVWTTFVPREEAVKRICDRDKLSAEQAEKRVDSQMTNEQRIAKSNVVFCTLWQYKETKRQVDKAEAMNTRRSSRLRQSEKKTELSSKVENTKEPIRKPNDVIEKYVADVEPEDFDDEFEEKIMVLELNGVLDAESVRQAARNGQITVRNADGSDPLVQVGSSVYSGQWTQTLGTDMIFCSSSPATVVEGNMPGNAFITTEQPEATSTFCNITPGGHTSTIELLAVSQTRLTANKALITMDSGVKAPIPDSQAGPATAESSEILDALMTEESTSKSSETLSSGKTEDKRAKKGRYG</sequence>
<proteinExistence type="inferred from homology"/>
<dbReference type="Pfam" id="PF01121">
    <property type="entry name" value="CoaE"/>
    <property type="match status" value="1"/>
</dbReference>
<feature type="compositionally biased region" description="Low complexity" evidence="3">
    <location>
        <begin position="701"/>
        <end position="715"/>
    </location>
</feature>
<evidence type="ECO:0000259" key="5">
    <source>
        <dbReference type="Pfam" id="PF10419"/>
    </source>
</evidence>
<dbReference type="NCBIfam" id="NF001985">
    <property type="entry name" value="PRK00777.1"/>
    <property type="match status" value="1"/>
</dbReference>
<comment type="caution">
    <text evidence="6">The sequence shown here is derived from an EMBL/GenBank/DDBJ whole genome shotgun (WGS) entry which is preliminary data.</text>
</comment>
<dbReference type="EMBL" id="JAKKPZ010000001">
    <property type="protein sequence ID" value="KAI1728846.1"/>
    <property type="molecule type" value="Genomic_DNA"/>
</dbReference>
<gene>
    <name evidence="6" type="ORF">DdX_01049</name>
</gene>
<feature type="domain" description="Transcription factor TFIIIC triple barrel" evidence="5">
    <location>
        <begin position="551"/>
        <end position="668"/>
    </location>
</feature>
<feature type="compositionally biased region" description="Basic and acidic residues" evidence="3">
    <location>
        <begin position="509"/>
        <end position="524"/>
    </location>
</feature>
<dbReference type="Gene3D" id="3.40.50.620">
    <property type="entry name" value="HUPs"/>
    <property type="match status" value="1"/>
</dbReference>
<evidence type="ECO:0000256" key="1">
    <source>
        <dbReference type="ARBA" id="ARBA00022741"/>
    </source>
</evidence>
<dbReference type="SUPFAM" id="SSF52374">
    <property type="entry name" value="Nucleotidylyl transferase"/>
    <property type="match status" value="1"/>
</dbReference>
<dbReference type="PANTHER" id="PTHR10695">
    <property type="entry name" value="DEPHOSPHO-COA KINASE-RELATED"/>
    <property type="match status" value="1"/>
</dbReference>